<evidence type="ECO:0000256" key="6">
    <source>
        <dbReference type="SAM" id="MobiDB-lite"/>
    </source>
</evidence>
<keyword evidence="3 7" id="KW-1133">Transmembrane helix</keyword>
<feature type="transmembrane region" description="Helical" evidence="7">
    <location>
        <begin position="174"/>
        <end position="196"/>
    </location>
</feature>
<dbReference type="InterPro" id="IPR049326">
    <property type="entry name" value="Rhodopsin_dom_fungi"/>
</dbReference>
<evidence type="ECO:0000256" key="2">
    <source>
        <dbReference type="ARBA" id="ARBA00022692"/>
    </source>
</evidence>
<keyword evidence="4 7" id="KW-0472">Membrane</keyword>
<dbReference type="Proteomes" id="UP001303473">
    <property type="component" value="Unassembled WGS sequence"/>
</dbReference>
<comment type="similarity">
    <text evidence="5">Belongs to the SAT4 family.</text>
</comment>
<comment type="caution">
    <text evidence="9">The sequence shown here is derived from an EMBL/GenBank/DDBJ whole genome shotgun (WGS) entry which is preliminary data.</text>
</comment>
<evidence type="ECO:0000256" key="1">
    <source>
        <dbReference type="ARBA" id="ARBA00004141"/>
    </source>
</evidence>
<feature type="transmembrane region" description="Helical" evidence="7">
    <location>
        <begin position="122"/>
        <end position="144"/>
    </location>
</feature>
<feature type="region of interest" description="Disordered" evidence="6">
    <location>
        <begin position="331"/>
        <end position="359"/>
    </location>
</feature>
<organism evidence="9 10">
    <name type="scientific">Diplogelasinospora grovesii</name>
    <dbReference type="NCBI Taxonomy" id="303347"/>
    <lineage>
        <taxon>Eukaryota</taxon>
        <taxon>Fungi</taxon>
        <taxon>Dikarya</taxon>
        <taxon>Ascomycota</taxon>
        <taxon>Pezizomycotina</taxon>
        <taxon>Sordariomycetes</taxon>
        <taxon>Sordariomycetidae</taxon>
        <taxon>Sordariales</taxon>
        <taxon>Diplogelasinosporaceae</taxon>
        <taxon>Diplogelasinospora</taxon>
    </lineage>
</organism>
<comment type="subcellular location">
    <subcellularLocation>
        <location evidence="1">Membrane</location>
        <topology evidence="1">Multi-pass membrane protein</topology>
    </subcellularLocation>
</comment>
<dbReference type="GO" id="GO:0016020">
    <property type="term" value="C:membrane"/>
    <property type="evidence" value="ECO:0007669"/>
    <property type="project" value="UniProtKB-SubCell"/>
</dbReference>
<feature type="transmembrane region" description="Helical" evidence="7">
    <location>
        <begin position="45"/>
        <end position="68"/>
    </location>
</feature>
<evidence type="ECO:0000259" key="8">
    <source>
        <dbReference type="Pfam" id="PF20684"/>
    </source>
</evidence>
<evidence type="ECO:0000256" key="5">
    <source>
        <dbReference type="ARBA" id="ARBA00038359"/>
    </source>
</evidence>
<sequence length="415" mass="44765">MAVPVAGRGPQVAGVAGFFLALSTITVILRCYCRALVVKSFGIDDWSALIAWIFFVFFCTFAIAGVHHGTGQHAIDLPPAEIPVGLKWWWACEPVYVLSNMALKLSIGVMLLRIAVSKAHKIIIWTTVAILEVYSFGFFFLFVMQCLPSSYFWTRFTGGSGTCINPDITVNATYAYSAISCAADWTLGLLPISLVWHLQMTPRTKLSVAAILALGAIASTATIVRIPYVKDLSNSADFLYATTDVAIWSTSETGIGIVASSIATLRPLFRTFFSRSKLLGGSSSRGGTNPWPASGNGYIRSRTGAEEFGLRSDIGKNRGVTTLVEAGGNVERGEGKGVRRSMSGRRDSVGPLTSGQNWNRSETKLTDISSEDGQSWPTGIRKTTVTQNVVETVTALQVVGGKTRLGLKTSCHVRD</sequence>
<keyword evidence="10" id="KW-1185">Reference proteome</keyword>
<feature type="transmembrane region" description="Helical" evidence="7">
    <location>
        <begin position="88"/>
        <end position="115"/>
    </location>
</feature>
<dbReference type="AlphaFoldDB" id="A0AAN6RY39"/>
<name>A0AAN6RY39_9PEZI</name>
<dbReference type="PANTHER" id="PTHR33048">
    <property type="entry name" value="PTH11-LIKE INTEGRAL MEMBRANE PROTEIN (AFU_ORTHOLOGUE AFUA_5G11245)"/>
    <property type="match status" value="1"/>
</dbReference>
<evidence type="ECO:0000313" key="9">
    <source>
        <dbReference type="EMBL" id="KAK3933470.1"/>
    </source>
</evidence>
<reference evidence="10" key="1">
    <citation type="journal article" date="2023" name="Mol. Phylogenet. Evol.">
        <title>Genome-scale phylogeny and comparative genomics of the fungal order Sordariales.</title>
        <authorList>
            <person name="Hensen N."/>
            <person name="Bonometti L."/>
            <person name="Westerberg I."/>
            <person name="Brannstrom I.O."/>
            <person name="Guillou S."/>
            <person name="Cros-Aarteil S."/>
            <person name="Calhoun S."/>
            <person name="Haridas S."/>
            <person name="Kuo A."/>
            <person name="Mondo S."/>
            <person name="Pangilinan J."/>
            <person name="Riley R."/>
            <person name="LaButti K."/>
            <person name="Andreopoulos B."/>
            <person name="Lipzen A."/>
            <person name="Chen C."/>
            <person name="Yan M."/>
            <person name="Daum C."/>
            <person name="Ng V."/>
            <person name="Clum A."/>
            <person name="Steindorff A."/>
            <person name="Ohm R.A."/>
            <person name="Martin F."/>
            <person name="Silar P."/>
            <person name="Natvig D.O."/>
            <person name="Lalanne C."/>
            <person name="Gautier V."/>
            <person name="Ament-Velasquez S.L."/>
            <person name="Kruys A."/>
            <person name="Hutchinson M.I."/>
            <person name="Powell A.J."/>
            <person name="Barry K."/>
            <person name="Miller A.N."/>
            <person name="Grigoriev I.V."/>
            <person name="Debuchy R."/>
            <person name="Gladieux P."/>
            <person name="Hiltunen Thoren M."/>
            <person name="Johannesson H."/>
        </authorList>
    </citation>
    <scope>NUCLEOTIDE SEQUENCE [LARGE SCALE GENOMIC DNA]</scope>
    <source>
        <strain evidence="10">CBS 340.73</strain>
    </source>
</reference>
<evidence type="ECO:0000256" key="3">
    <source>
        <dbReference type="ARBA" id="ARBA00022989"/>
    </source>
</evidence>
<accession>A0AAN6RY39</accession>
<dbReference type="PANTHER" id="PTHR33048:SF96">
    <property type="entry name" value="INTEGRAL MEMBRANE PROTEIN"/>
    <property type="match status" value="1"/>
</dbReference>
<evidence type="ECO:0000256" key="7">
    <source>
        <dbReference type="SAM" id="Phobius"/>
    </source>
</evidence>
<feature type="transmembrane region" description="Helical" evidence="7">
    <location>
        <begin position="12"/>
        <end position="33"/>
    </location>
</feature>
<dbReference type="EMBL" id="MU854196">
    <property type="protein sequence ID" value="KAK3933470.1"/>
    <property type="molecule type" value="Genomic_DNA"/>
</dbReference>
<gene>
    <name evidence="9" type="ORF">QBC46DRAFT_402127</name>
</gene>
<protein>
    <recommendedName>
        <fullName evidence="8">Rhodopsin domain-containing protein</fullName>
    </recommendedName>
</protein>
<feature type="domain" description="Rhodopsin" evidence="8">
    <location>
        <begin position="29"/>
        <end position="270"/>
    </location>
</feature>
<dbReference type="Pfam" id="PF20684">
    <property type="entry name" value="Fung_rhodopsin"/>
    <property type="match status" value="1"/>
</dbReference>
<feature type="transmembrane region" description="Helical" evidence="7">
    <location>
        <begin position="208"/>
        <end position="226"/>
    </location>
</feature>
<evidence type="ECO:0000256" key="4">
    <source>
        <dbReference type="ARBA" id="ARBA00023136"/>
    </source>
</evidence>
<keyword evidence="2 7" id="KW-0812">Transmembrane</keyword>
<proteinExistence type="inferred from homology"/>
<evidence type="ECO:0000313" key="10">
    <source>
        <dbReference type="Proteomes" id="UP001303473"/>
    </source>
</evidence>
<feature type="transmembrane region" description="Helical" evidence="7">
    <location>
        <begin position="246"/>
        <end position="269"/>
    </location>
</feature>
<dbReference type="InterPro" id="IPR052337">
    <property type="entry name" value="SAT4-like"/>
</dbReference>